<keyword evidence="9" id="KW-1185">Reference proteome</keyword>
<feature type="transmembrane region" description="Helical" evidence="6">
    <location>
        <begin position="256"/>
        <end position="275"/>
    </location>
</feature>
<evidence type="ECO:0000256" key="4">
    <source>
        <dbReference type="ARBA" id="ARBA00022989"/>
    </source>
</evidence>
<feature type="transmembrane region" description="Helical" evidence="6">
    <location>
        <begin position="78"/>
        <end position="96"/>
    </location>
</feature>
<accession>A0ABU8BKX2</accession>
<feature type="transmembrane region" description="Helical" evidence="6">
    <location>
        <begin position="46"/>
        <end position="66"/>
    </location>
</feature>
<evidence type="ECO:0000256" key="1">
    <source>
        <dbReference type="ARBA" id="ARBA00004651"/>
    </source>
</evidence>
<keyword evidence="5 6" id="KW-0472">Membrane</keyword>
<evidence type="ECO:0000313" key="8">
    <source>
        <dbReference type="EMBL" id="MEH2559215.1"/>
    </source>
</evidence>
<dbReference type="PANTHER" id="PTHR32322">
    <property type="entry name" value="INNER MEMBRANE TRANSPORTER"/>
    <property type="match status" value="1"/>
</dbReference>
<evidence type="ECO:0000256" key="3">
    <source>
        <dbReference type="ARBA" id="ARBA00022692"/>
    </source>
</evidence>
<sequence length="312" mass="33052">MSSKPVKLSAGRALTPGAIALMLMLCLSWGFNQIAVKLVLADVPPMLQALARSIGALPVLLLIGWFRGVKFFERDGTLWPGVIAGTIFGIEFVLIYRGLLLTSASRAVVFLYVAPFFVALGSFVFLGERLRAPQWGGLALSFAGVALAIGVPQTNVDAKVLLGDFLIVVGGALWAATTLIVKTTALIKAPAEKGLGYQVAISIPILALAAWISGETITHVPGPLSLALLAYQAFWVVGLTFLLWFALVKTYSASKLSAFTFVTPLFGVAASYFILHDTLTIAFGVAALLVIAGLYLVNKPDPKIVPDPNLPA</sequence>
<protein>
    <submittedName>
        <fullName evidence="8">Drug/metabolite transporter (DMT)-like permease</fullName>
    </submittedName>
</protein>
<dbReference type="Pfam" id="PF00892">
    <property type="entry name" value="EamA"/>
    <property type="match status" value="2"/>
</dbReference>
<comment type="caution">
    <text evidence="8">The sequence shown here is derived from an EMBL/GenBank/DDBJ whole genome shotgun (WGS) entry which is preliminary data.</text>
</comment>
<dbReference type="InterPro" id="IPR037185">
    <property type="entry name" value="EmrE-like"/>
</dbReference>
<dbReference type="Proteomes" id="UP001364224">
    <property type="component" value="Unassembled WGS sequence"/>
</dbReference>
<feature type="domain" description="EamA" evidence="7">
    <location>
        <begin position="18"/>
        <end position="148"/>
    </location>
</feature>
<feature type="transmembrane region" description="Helical" evidence="6">
    <location>
        <begin position="135"/>
        <end position="153"/>
    </location>
</feature>
<evidence type="ECO:0000259" key="7">
    <source>
        <dbReference type="Pfam" id="PF00892"/>
    </source>
</evidence>
<gene>
    <name evidence="8" type="ORF">V1286_006744</name>
</gene>
<dbReference type="InterPro" id="IPR050638">
    <property type="entry name" value="AA-Vitamin_Transporters"/>
</dbReference>
<organism evidence="8 9">
    <name type="scientific">Bradyrhizobium algeriense</name>
    <dbReference type="NCBI Taxonomy" id="634784"/>
    <lineage>
        <taxon>Bacteria</taxon>
        <taxon>Pseudomonadati</taxon>
        <taxon>Pseudomonadota</taxon>
        <taxon>Alphaproteobacteria</taxon>
        <taxon>Hyphomicrobiales</taxon>
        <taxon>Nitrobacteraceae</taxon>
        <taxon>Bradyrhizobium</taxon>
    </lineage>
</organism>
<feature type="transmembrane region" description="Helical" evidence="6">
    <location>
        <begin position="108"/>
        <end position="126"/>
    </location>
</feature>
<name>A0ABU8BKX2_9BRAD</name>
<dbReference type="PANTHER" id="PTHR32322:SF18">
    <property type="entry name" value="S-ADENOSYLMETHIONINE_S-ADENOSYLHOMOCYSTEINE TRANSPORTER"/>
    <property type="match status" value="1"/>
</dbReference>
<dbReference type="RefSeq" id="WP_334487091.1">
    <property type="nucleotide sequence ID" value="NZ_JAZHRV010000001.1"/>
</dbReference>
<dbReference type="EMBL" id="JAZHRV010000001">
    <property type="protein sequence ID" value="MEH2559215.1"/>
    <property type="molecule type" value="Genomic_DNA"/>
</dbReference>
<feature type="transmembrane region" description="Helical" evidence="6">
    <location>
        <begin position="224"/>
        <end position="244"/>
    </location>
</feature>
<evidence type="ECO:0000256" key="5">
    <source>
        <dbReference type="ARBA" id="ARBA00023136"/>
    </source>
</evidence>
<dbReference type="Gene3D" id="1.10.3730.20">
    <property type="match status" value="1"/>
</dbReference>
<dbReference type="SUPFAM" id="SSF103481">
    <property type="entry name" value="Multidrug resistance efflux transporter EmrE"/>
    <property type="match status" value="2"/>
</dbReference>
<comment type="subcellular location">
    <subcellularLocation>
        <location evidence="1">Cell membrane</location>
        <topology evidence="1">Multi-pass membrane protein</topology>
    </subcellularLocation>
</comment>
<keyword evidence="4 6" id="KW-1133">Transmembrane helix</keyword>
<feature type="transmembrane region" description="Helical" evidence="6">
    <location>
        <begin position="281"/>
        <end position="297"/>
    </location>
</feature>
<feature type="transmembrane region" description="Helical" evidence="6">
    <location>
        <begin position="165"/>
        <end position="187"/>
    </location>
</feature>
<reference evidence="8 9" key="1">
    <citation type="submission" date="2024-02" db="EMBL/GenBank/DDBJ databases">
        <title>Adaptive strategies in a cosmopolitan and abundant soil bacterium.</title>
        <authorList>
            <person name="Carini P."/>
        </authorList>
    </citation>
    <scope>NUCLEOTIDE SEQUENCE [LARGE SCALE GENOMIC DNA]</scope>
    <source>
        <strain evidence="8 9">AZCC 1608</strain>
    </source>
</reference>
<keyword evidence="3 6" id="KW-0812">Transmembrane</keyword>
<feature type="transmembrane region" description="Helical" evidence="6">
    <location>
        <begin position="12"/>
        <end position="31"/>
    </location>
</feature>
<evidence type="ECO:0000256" key="2">
    <source>
        <dbReference type="ARBA" id="ARBA00022475"/>
    </source>
</evidence>
<dbReference type="InterPro" id="IPR000620">
    <property type="entry name" value="EamA_dom"/>
</dbReference>
<feature type="domain" description="EamA" evidence="7">
    <location>
        <begin position="162"/>
        <end position="298"/>
    </location>
</feature>
<proteinExistence type="predicted"/>
<evidence type="ECO:0000256" key="6">
    <source>
        <dbReference type="SAM" id="Phobius"/>
    </source>
</evidence>
<feature type="transmembrane region" description="Helical" evidence="6">
    <location>
        <begin position="194"/>
        <end position="212"/>
    </location>
</feature>
<keyword evidence="2" id="KW-1003">Cell membrane</keyword>
<evidence type="ECO:0000313" key="9">
    <source>
        <dbReference type="Proteomes" id="UP001364224"/>
    </source>
</evidence>